<reference evidence="9" key="2">
    <citation type="submission" date="2014-09" db="EMBL/GenBank/DDBJ databases">
        <authorList>
            <person name="Aslett A.Martin."/>
        </authorList>
    </citation>
    <scope>NUCLEOTIDE SEQUENCE</scope>
    <source>
        <strain evidence="9">ED321 Heterogonic</strain>
    </source>
</reference>
<evidence type="ECO:0000256" key="5">
    <source>
        <dbReference type="ARBA" id="ARBA00023049"/>
    </source>
</evidence>
<dbReference type="InterPro" id="IPR000742">
    <property type="entry name" value="EGF"/>
</dbReference>
<evidence type="ECO:0000256" key="6">
    <source>
        <dbReference type="PROSITE-ProRule" id="PRU00076"/>
    </source>
</evidence>
<dbReference type="CTD" id="36373964"/>
<keyword evidence="2" id="KW-0479">Metal-binding</keyword>
<keyword evidence="6" id="KW-1015">Disulfide bond</keyword>
<evidence type="ECO:0000313" key="11">
    <source>
        <dbReference type="WBParaSite" id="SRAE_0000071200.1"/>
    </source>
</evidence>
<evidence type="ECO:0000313" key="12">
    <source>
        <dbReference type="WormBase" id="SRAE_0000071200"/>
    </source>
</evidence>
<name>A0A090L290_STRRB</name>
<dbReference type="Proteomes" id="UP000035682">
    <property type="component" value="Unplaced"/>
</dbReference>
<reference evidence="10" key="1">
    <citation type="submission" date="2014-09" db="EMBL/GenBank/DDBJ databases">
        <authorList>
            <person name="Martin A.A."/>
        </authorList>
    </citation>
    <scope>NUCLEOTIDE SEQUENCE</scope>
    <source>
        <strain evidence="10">ED321</strain>
    </source>
</reference>
<keyword evidence="4" id="KW-0862">Zinc</keyword>
<dbReference type="InterPro" id="IPR024079">
    <property type="entry name" value="MetalloPept_cat_dom_sf"/>
</dbReference>
<dbReference type="OrthoDB" id="5780917at2759"/>
<keyword evidence="5" id="KW-0482">Metalloprotease</keyword>
<evidence type="ECO:0000256" key="4">
    <source>
        <dbReference type="ARBA" id="ARBA00022833"/>
    </source>
</evidence>
<feature type="domain" description="EGF-like" evidence="7">
    <location>
        <begin position="123"/>
        <end position="163"/>
    </location>
</feature>
<evidence type="ECO:0000313" key="10">
    <source>
        <dbReference type="Proteomes" id="UP000035682"/>
    </source>
</evidence>
<dbReference type="GO" id="GO:0046872">
    <property type="term" value="F:metal ion binding"/>
    <property type="evidence" value="ECO:0007669"/>
    <property type="project" value="UniProtKB-KW"/>
</dbReference>
<dbReference type="PROSITE" id="PS51864">
    <property type="entry name" value="ASTACIN"/>
    <property type="match status" value="1"/>
</dbReference>
<keyword evidence="10" id="KW-1185">Reference proteome</keyword>
<dbReference type="InterPro" id="IPR001506">
    <property type="entry name" value="Peptidase_M12A"/>
</dbReference>
<dbReference type="PROSITE" id="PS50026">
    <property type="entry name" value="EGF_3"/>
    <property type="match status" value="1"/>
</dbReference>
<proteinExistence type="predicted"/>
<dbReference type="Gene3D" id="3.40.390.10">
    <property type="entry name" value="Collagenase (Catalytic Domain)"/>
    <property type="match status" value="1"/>
</dbReference>
<dbReference type="AlphaFoldDB" id="A0A090L290"/>
<dbReference type="RefSeq" id="XP_024500803.1">
    <property type="nucleotide sequence ID" value="XM_024646644.1"/>
</dbReference>
<feature type="disulfide bond" evidence="6">
    <location>
        <begin position="153"/>
        <end position="162"/>
    </location>
</feature>
<feature type="non-terminal residue" evidence="9">
    <location>
        <position position="1"/>
    </location>
</feature>
<dbReference type="PROSITE" id="PS00022">
    <property type="entry name" value="EGF_1"/>
    <property type="match status" value="1"/>
</dbReference>
<evidence type="ECO:0000259" key="8">
    <source>
        <dbReference type="PROSITE" id="PS51864"/>
    </source>
</evidence>
<protein>
    <submittedName>
        <fullName evidence="9 11">Astacin-like metalloendopeptidase</fullName>
    </submittedName>
</protein>
<dbReference type="WBParaSite" id="SRAE_0000071200.1">
    <property type="protein sequence ID" value="SRAE_0000071200.1"/>
    <property type="gene ID" value="WBGene00256466"/>
</dbReference>
<dbReference type="GO" id="GO:0006508">
    <property type="term" value="P:proteolysis"/>
    <property type="evidence" value="ECO:0007669"/>
    <property type="project" value="UniProtKB-KW"/>
</dbReference>
<gene>
    <name evidence="9 11 12" type="ORF">SRAE_0000071200</name>
</gene>
<dbReference type="PROSITE" id="PS01186">
    <property type="entry name" value="EGF_2"/>
    <property type="match status" value="1"/>
</dbReference>
<dbReference type="PANTHER" id="PTHR10127:SF780">
    <property type="entry name" value="METALLOENDOPEPTIDASE"/>
    <property type="match status" value="1"/>
</dbReference>
<feature type="domain" description="Peptidase M12A" evidence="8">
    <location>
        <begin position="1"/>
        <end position="128"/>
    </location>
</feature>
<evidence type="ECO:0000256" key="2">
    <source>
        <dbReference type="ARBA" id="ARBA00022723"/>
    </source>
</evidence>
<comment type="caution">
    <text evidence="6">Lacks conserved residue(s) required for the propagation of feature annotation.</text>
</comment>
<feature type="disulfide bond" evidence="6">
    <location>
        <begin position="127"/>
        <end position="137"/>
    </location>
</feature>
<evidence type="ECO:0000259" key="7">
    <source>
        <dbReference type="PROSITE" id="PS50026"/>
    </source>
</evidence>
<dbReference type="EMBL" id="LN609417">
    <property type="protein sequence ID" value="CEF61594.2"/>
    <property type="molecule type" value="Genomic_DNA"/>
</dbReference>
<dbReference type="GO" id="GO:0004222">
    <property type="term" value="F:metalloendopeptidase activity"/>
    <property type="evidence" value="ECO:0007669"/>
    <property type="project" value="InterPro"/>
</dbReference>
<dbReference type="Pfam" id="PF01400">
    <property type="entry name" value="Astacin"/>
    <property type="match status" value="1"/>
</dbReference>
<keyword evidence="3" id="KW-0378">Hydrolase</keyword>
<dbReference type="WormBase" id="SRAE_0000071200">
    <property type="protein sequence ID" value="SRP04707"/>
    <property type="gene ID" value="WBGene00256466"/>
</dbReference>
<keyword evidence="1" id="KW-0645">Protease</keyword>
<evidence type="ECO:0000256" key="3">
    <source>
        <dbReference type="ARBA" id="ARBA00022801"/>
    </source>
</evidence>
<dbReference type="GeneID" id="36373964"/>
<evidence type="ECO:0000256" key="1">
    <source>
        <dbReference type="ARBA" id="ARBA00022670"/>
    </source>
</evidence>
<evidence type="ECO:0000313" key="9">
    <source>
        <dbReference type="EMBL" id="CEF61594.2"/>
    </source>
</evidence>
<reference evidence="11" key="3">
    <citation type="submission" date="2020-12" db="UniProtKB">
        <authorList>
            <consortium name="WormBaseParasite"/>
        </authorList>
    </citation>
    <scope>IDENTIFICATION</scope>
</reference>
<dbReference type="OMA" id="ECHNSIS"/>
<dbReference type="PANTHER" id="PTHR10127">
    <property type="entry name" value="DISCOIDIN, CUB, EGF, LAMININ , AND ZINC METALLOPROTEASE DOMAIN CONTAINING"/>
    <property type="match status" value="1"/>
</dbReference>
<organism evidence="9">
    <name type="scientific">Strongyloides ratti</name>
    <name type="common">Parasitic roundworm</name>
    <dbReference type="NCBI Taxonomy" id="34506"/>
    <lineage>
        <taxon>Eukaryota</taxon>
        <taxon>Metazoa</taxon>
        <taxon>Ecdysozoa</taxon>
        <taxon>Nematoda</taxon>
        <taxon>Chromadorea</taxon>
        <taxon>Rhabditida</taxon>
        <taxon>Tylenchina</taxon>
        <taxon>Panagrolaimomorpha</taxon>
        <taxon>Strongyloidoidea</taxon>
        <taxon>Strongyloididae</taxon>
        <taxon>Strongyloides</taxon>
    </lineage>
</organism>
<accession>A0A090L290</accession>
<keyword evidence="6" id="KW-0245">EGF-like domain</keyword>
<sequence length="197" mass="23312">IRFLRSIKCLASLGKIVDKGRLMIYVGKECENTLGIIRSLGIIYEHCRINRNFFIKVYEENIAQSNKEDFQIFLPYEYKTLMHFVMYTGSKNTMITLIPKDLHYKYTVVQQESLTFNGVKTLNMHYCSEECHNSISCYNYGYQDPNHCYECICIYGFEGMHCEKYTKLTPWCGAKELFAKEKSLYFRMYGKKNVFIK</sequence>